<gene>
    <name evidence="1" type="ORF">G0U57_010115</name>
</gene>
<sequence>GAVNYLIAFPTSTLKPKVYHVHSLNPFYSRELKVYQFTAQGGDDAEWPEGVYYEGKSDGGVEETYAALANPGAVH</sequence>
<reference evidence="1 2" key="1">
    <citation type="journal article" date="2020" name="G3 (Bethesda)">
        <title>Draft Genome of the Common Snapping Turtle, Chelydra serpentina, a Model for Phenotypic Plasticity in Reptiles.</title>
        <authorList>
            <person name="Das D."/>
            <person name="Singh S.K."/>
            <person name="Bierstedt J."/>
            <person name="Erickson A."/>
            <person name="Galli G.L.J."/>
            <person name="Crossley D.A. 2nd"/>
            <person name="Rhen T."/>
        </authorList>
    </citation>
    <scope>NUCLEOTIDE SEQUENCE [LARGE SCALE GENOMIC DNA]</scope>
    <source>
        <strain evidence="1">KW</strain>
    </source>
</reference>
<comment type="caution">
    <text evidence="1">The sequence shown here is derived from an EMBL/GenBank/DDBJ whole genome shotgun (WGS) entry which is preliminary data.</text>
</comment>
<keyword evidence="2" id="KW-1185">Reference proteome</keyword>
<evidence type="ECO:0000313" key="2">
    <source>
        <dbReference type="Proteomes" id="UP000765507"/>
    </source>
</evidence>
<dbReference type="EMBL" id="JAHGAV010000263">
    <property type="protein sequence ID" value="KAG6927269.1"/>
    <property type="molecule type" value="Genomic_DNA"/>
</dbReference>
<proteinExistence type="predicted"/>
<protein>
    <submittedName>
        <fullName evidence="1">Uncharacterized protein</fullName>
    </submittedName>
</protein>
<organism evidence="1 2">
    <name type="scientific">Chelydra serpentina</name>
    <name type="common">Snapping turtle</name>
    <name type="synonym">Testudo serpentina</name>
    <dbReference type="NCBI Taxonomy" id="8475"/>
    <lineage>
        <taxon>Eukaryota</taxon>
        <taxon>Metazoa</taxon>
        <taxon>Chordata</taxon>
        <taxon>Craniata</taxon>
        <taxon>Vertebrata</taxon>
        <taxon>Euteleostomi</taxon>
        <taxon>Archelosauria</taxon>
        <taxon>Testudinata</taxon>
        <taxon>Testudines</taxon>
        <taxon>Cryptodira</taxon>
        <taxon>Durocryptodira</taxon>
        <taxon>Americhelydia</taxon>
        <taxon>Chelydroidea</taxon>
        <taxon>Chelydridae</taxon>
        <taxon>Chelydra</taxon>
    </lineage>
</organism>
<dbReference type="OrthoDB" id="9896349at2759"/>
<accession>A0A8T1SE80</accession>
<dbReference type="AlphaFoldDB" id="A0A8T1SE80"/>
<feature type="non-terminal residue" evidence="1">
    <location>
        <position position="75"/>
    </location>
</feature>
<evidence type="ECO:0000313" key="1">
    <source>
        <dbReference type="EMBL" id="KAG6927269.1"/>
    </source>
</evidence>
<name>A0A8T1SE80_CHESE</name>
<dbReference type="Proteomes" id="UP000765507">
    <property type="component" value="Unassembled WGS sequence"/>
</dbReference>